<feature type="compositionally biased region" description="Low complexity" evidence="1">
    <location>
        <begin position="113"/>
        <end position="130"/>
    </location>
</feature>
<dbReference type="PATRIC" id="fig|1348657.5.peg.2440"/>
<evidence type="ECO:0008006" key="4">
    <source>
        <dbReference type="Google" id="ProtNLM"/>
    </source>
</evidence>
<dbReference type="Proteomes" id="UP000015455">
    <property type="component" value="Unassembled WGS sequence"/>
</dbReference>
<evidence type="ECO:0000313" key="2">
    <source>
        <dbReference type="EMBL" id="EPZ15070.1"/>
    </source>
</evidence>
<dbReference type="STRING" id="1348657.M622_16765"/>
<dbReference type="PROSITE" id="PS51257">
    <property type="entry name" value="PROKAR_LIPOPROTEIN"/>
    <property type="match status" value="1"/>
</dbReference>
<organism evidence="2 3">
    <name type="scientific">Thauera terpenica 58Eu</name>
    <dbReference type="NCBI Taxonomy" id="1348657"/>
    <lineage>
        <taxon>Bacteria</taxon>
        <taxon>Pseudomonadati</taxon>
        <taxon>Pseudomonadota</taxon>
        <taxon>Betaproteobacteria</taxon>
        <taxon>Rhodocyclales</taxon>
        <taxon>Zoogloeaceae</taxon>
        <taxon>Thauera</taxon>
    </lineage>
</organism>
<keyword evidence="3" id="KW-1185">Reference proteome</keyword>
<feature type="region of interest" description="Disordered" evidence="1">
    <location>
        <begin position="97"/>
        <end position="130"/>
    </location>
</feature>
<dbReference type="AlphaFoldDB" id="S9ZCX1"/>
<dbReference type="eggNOG" id="ENOG5033120">
    <property type="taxonomic scope" value="Bacteria"/>
</dbReference>
<dbReference type="RefSeq" id="WP_021249851.1">
    <property type="nucleotide sequence ID" value="NZ_ATJV01000062.1"/>
</dbReference>
<evidence type="ECO:0000313" key="3">
    <source>
        <dbReference type="Proteomes" id="UP000015455"/>
    </source>
</evidence>
<reference evidence="2 3" key="1">
    <citation type="submission" date="2013-06" db="EMBL/GenBank/DDBJ databases">
        <title>Draft genome sequence of Thauera terpenica.</title>
        <authorList>
            <person name="Liu B."/>
            <person name="Frostegard A.H."/>
            <person name="Shapleigh J.P."/>
        </authorList>
    </citation>
    <scope>NUCLEOTIDE SEQUENCE [LARGE SCALE GENOMIC DNA]</scope>
    <source>
        <strain evidence="2 3">58Eu</strain>
    </source>
</reference>
<sequence length="130" mass="13655">MTKPSLAALLARLLLVAALPLAGGCDMLSELLEIPNPAREHAIKEAEGRAIGGACRHAGRSLEDCYTLNPTAEKASVFAGWRDMNDYMMEHKLDTVPSRLVPGAPPATSVKSPDTTPEAAKTAPAPAATH</sequence>
<proteinExistence type="predicted"/>
<protein>
    <recommendedName>
        <fullName evidence="4">Lipoprotein</fullName>
    </recommendedName>
</protein>
<evidence type="ECO:0000256" key="1">
    <source>
        <dbReference type="SAM" id="MobiDB-lite"/>
    </source>
</evidence>
<accession>S9ZCX1</accession>
<name>S9ZCX1_9RHOO</name>
<dbReference type="EMBL" id="ATJV01000062">
    <property type="protein sequence ID" value="EPZ15070.1"/>
    <property type="molecule type" value="Genomic_DNA"/>
</dbReference>
<dbReference type="OrthoDB" id="8527508at2"/>
<comment type="caution">
    <text evidence="2">The sequence shown here is derived from an EMBL/GenBank/DDBJ whole genome shotgun (WGS) entry which is preliminary data.</text>
</comment>
<gene>
    <name evidence="2" type="ORF">M622_16765</name>
</gene>